<evidence type="ECO:0000313" key="1">
    <source>
        <dbReference type="EMBL" id="KAJ4486840.1"/>
    </source>
</evidence>
<reference evidence="1" key="1">
    <citation type="submission" date="2022-08" db="EMBL/GenBank/DDBJ databases">
        <title>A Global Phylogenomic Analysis of the Shiitake Genus Lentinula.</title>
        <authorList>
            <consortium name="DOE Joint Genome Institute"/>
            <person name="Sierra-Patev S."/>
            <person name="Min B."/>
            <person name="Naranjo-Ortiz M."/>
            <person name="Looney B."/>
            <person name="Konkel Z."/>
            <person name="Slot J.C."/>
            <person name="Sakamoto Y."/>
            <person name="Steenwyk J.L."/>
            <person name="Rokas A."/>
            <person name="Carro J."/>
            <person name="Camarero S."/>
            <person name="Ferreira P."/>
            <person name="Molpeceres G."/>
            <person name="Ruiz-Duenas F.J."/>
            <person name="Serrano A."/>
            <person name="Henrissat B."/>
            <person name="Drula E."/>
            <person name="Hughes K.W."/>
            <person name="Mata J.L."/>
            <person name="Ishikawa N.K."/>
            <person name="Vargas-Isla R."/>
            <person name="Ushijima S."/>
            <person name="Smith C.A."/>
            <person name="Ahrendt S."/>
            <person name="Andreopoulos W."/>
            <person name="He G."/>
            <person name="Labutti K."/>
            <person name="Lipzen A."/>
            <person name="Ng V."/>
            <person name="Riley R."/>
            <person name="Sandor L."/>
            <person name="Barry K."/>
            <person name="Martinez A.T."/>
            <person name="Xiao Y."/>
            <person name="Gibbons J.G."/>
            <person name="Terashima K."/>
            <person name="Grigoriev I.V."/>
            <person name="Hibbett D.S."/>
        </authorList>
    </citation>
    <scope>NUCLEOTIDE SEQUENCE</scope>
    <source>
        <strain evidence="1">RHP3577 ss4</strain>
    </source>
</reference>
<gene>
    <name evidence="1" type="ORF">C8R41DRAFT_837887</name>
</gene>
<comment type="caution">
    <text evidence="1">The sequence shown here is derived from an EMBL/GenBank/DDBJ whole genome shotgun (WGS) entry which is preliminary data.</text>
</comment>
<dbReference type="Proteomes" id="UP001150217">
    <property type="component" value="Unassembled WGS sequence"/>
</dbReference>
<accession>A0ABQ8VEJ7</accession>
<evidence type="ECO:0000313" key="2">
    <source>
        <dbReference type="Proteomes" id="UP001150217"/>
    </source>
</evidence>
<proteinExistence type="predicted"/>
<keyword evidence="2" id="KW-1185">Reference proteome</keyword>
<sequence length="91" mass="10556">MRCRLITGSLIVTLDHCSFAIFLDNFFLLLVLTSDCWASVEYSCTDCRLSPTSDTSTQRFEPRLEFRRRLYQTLLPASNSMWTERLSHSSP</sequence>
<dbReference type="EMBL" id="JANVFT010000049">
    <property type="protein sequence ID" value="KAJ4486840.1"/>
    <property type="molecule type" value="Genomic_DNA"/>
</dbReference>
<organism evidence="1 2">
    <name type="scientific">Lentinula lateritia</name>
    <dbReference type="NCBI Taxonomy" id="40482"/>
    <lineage>
        <taxon>Eukaryota</taxon>
        <taxon>Fungi</taxon>
        <taxon>Dikarya</taxon>
        <taxon>Basidiomycota</taxon>
        <taxon>Agaricomycotina</taxon>
        <taxon>Agaricomycetes</taxon>
        <taxon>Agaricomycetidae</taxon>
        <taxon>Agaricales</taxon>
        <taxon>Marasmiineae</taxon>
        <taxon>Omphalotaceae</taxon>
        <taxon>Lentinula</taxon>
    </lineage>
</organism>
<protein>
    <recommendedName>
        <fullName evidence="3">Secreted protein</fullName>
    </recommendedName>
</protein>
<name>A0ABQ8VEJ7_9AGAR</name>
<evidence type="ECO:0008006" key="3">
    <source>
        <dbReference type="Google" id="ProtNLM"/>
    </source>
</evidence>